<dbReference type="Gramene" id="OE9A043606T1">
    <property type="protein sequence ID" value="OE9A043606C1"/>
    <property type="gene ID" value="OE9A043606"/>
</dbReference>
<evidence type="ECO:0000313" key="6">
    <source>
        <dbReference type="EMBL" id="CAA3006860.1"/>
    </source>
</evidence>
<comment type="caution">
    <text evidence="6">The sequence shown here is derived from an EMBL/GenBank/DDBJ whole genome shotgun (WGS) entry which is preliminary data.</text>
</comment>
<dbReference type="Pfam" id="PF08276">
    <property type="entry name" value="PAN_2"/>
    <property type="match status" value="1"/>
</dbReference>
<dbReference type="InterPro" id="IPR001480">
    <property type="entry name" value="Bulb-type_lectin_dom"/>
</dbReference>
<keyword evidence="2" id="KW-0325">Glycoprotein</keyword>
<evidence type="ECO:0000256" key="2">
    <source>
        <dbReference type="ARBA" id="ARBA00023180"/>
    </source>
</evidence>
<accession>A0A8S0TLM0</accession>
<organism evidence="6 7">
    <name type="scientific">Olea europaea subsp. europaea</name>
    <dbReference type="NCBI Taxonomy" id="158383"/>
    <lineage>
        <taxon>Eukaryota</taxon>
        <taxon>Viridiplantae</taxon>
        <taxon>Streptophyta</taxon>
        <taxon>Embryophyta</taxon>
        <taxon>Tracheophyta</taxon>
        <taxon>Spermatophyta</taxon>
        <taxon>Magnoliopsida</taxon>
        <taxon>eudicotyledons</taxon>
        <taxon>Gunneridae</taxon>
        <taxon>Pentapetalae</taxon>
        <taxon>asterids</taxon>
        <taxon>lamiids</taxon>
        <taxon>Lamiales</taxon>
        <taxon>Oleaceae</taxon>
        <taxon>Oleeae</taxon>
        <taxon>Olea</taxon>
    </lineage>
</organism>
<evidence type="ECO:0000256" key="3">
    <source>
        <dbReference type="SAM" id="MobiDB-lite"/>
    </source>
</evidence>
<keyword evidence="1" id="KW-0732">Signal</keyword>
<protein>
    <recommendedName>
        <fullName evidence="8">Apple domain-containing protein</fullName>
    </recommendedName>
</protein>
<dbReference type="PANTHER" id="PTHR32444">
    <property type="entry name" value="BULB-TYPE LECTIN DOMAIN-CONTAINING PROTEIN"/>
    <property type="match status" value="1"/>
</dbReference>
<dbReference type="AlphaFoldDB" id="A0A8S0TLM0"/>
<dbReference type="InterPro" id="IPR003609">
    <property type="entry name" value="Pan_app"/>
</dbReference>
<proteinExistence type="predicted"/>
<feature type="region of interest" description="Disordered" evidence="3">
    <location>
        <begin position="258"/>
        <end position="280"/>
    </location>
</feature>
<dbReference type="InterPro" id="IPR036426">
    <property type="entry name" value="Bulb-type_lectin_dom_sf"/>
</dbReference>
<evidence type="ECO:0008006" key="8">
    <source>
        <dbReference type="Google" id="ProtNLM"/>
    </source>
</evidence>
<dbReference type="SUPFAM" id="SSF51110">
    <property type="entry name" value="alpha-D-mannose-specific plant lectins"/>
    <property type="match status" value="1"/>
</dbReference>
<dbReference type="PANTHER" id="PTHR32444:SF118">
    <property type="entry name" value="OS09G0551150 PROTEIN"/>
    <property type="match status" value="1"/>
</dbReference>
<feature type="domain" description="Apple" evidence="5">
    <location>
        <begin position="174"/>
        <end position="220"/>
    </location>
</feature>
<evidence type="ECO:0000313" key="7">
    <source>
        <dbReference type="Proteomes" id="UP000594638"/>
    </source>
</evidence>
<reference evidence="6 7" key="1">
    <citation type="submission" date="2019-12" db="EMBL/GenBank/DDBJ databases">
        <authorList>
            <person name="Alioto T."/>
            <person name="Alioto T."/>
            <person name="Gomez Garrido J."/>
        </authorList>
    </citation>
    <scope>NUCLEOTIDE SEQUENCE [LARGE SCALE GENOMIC DNA]</scope>
</reference>
<dbReference type="EMBL" id="CACTIH010007266">
    <property type="protein sequence ID" value="CAA3006860.1"/>
    <property type="molecule type" value="Genomic_DNA"/>
</dbReference>
<evidence type="ECO:0000259" key="5">
    <source>
        <dbReference type="Pfam" id="PF08276"/>
    </source>
</evidence>
<keyword evidence="7" id="KW-1185">Reference proteome</keyword>
<dbReference type="Pfam" id="PF01453">
    <property type="entry name" value="B_lectin"/>
    <property type="match status" value="1"/>
</dbReference>
<dbReference type="OrthoDB" id="912844at2759"/>
<sequence length="280" mass="31746">MNINGSADRVLWESFDYPTDTLIPGMKLGVNYRTGRNWSLTSCGDLKDYTNQSLRLNVKEFVNIPKPDFENFNYNFTNVSNGVEDYFTYSFITDSSFDIWDTISGWQLKYNGDLFNNHGAMIAEVSLCYGYSIKGSSVFKGCELWEQPSCRNHNETFVLKSGHFAKGNGSKPIEESANDANASLTESDCRENCWKDCECVGFVSSSKYGSGCTYWKGKIFTFVQSYDGSQPKQFVLVLEASGSSTKRKRKKEELRELMTLEEHTETHPVASDRGQGHHLR</sequence>
<evidence type="ECO:0000259" key="4">
    <source>
        <dbReference type="Pfam" id="PF01453"/>
    </source>
</evidence>
<feature type="domain" description="Bulb-type lectin" evidence="4">
    <location>
        <begin position="5"/>
        <end position="42"/>
    </location>
</feature>
<gene>
    <name evidence="6" type="ORF">OLEA9_A043606</name>
</gene>
<name>A0A8S0TLM0_OLEEU</name>
<evidence type="ECO:0000256" key="1">
    <source>
        <dbReference type="ARBA" id="ARBA00022729"/>
    </source>
</evidence>
<dbReference type="Proteomes" id="UP000594638">
    <property type="component" value="Unassembled WGS sequence"/>
</dbReference>